<feature type="transmembrane region" description="Helical" evidence="2">
    <location>
        <begin position="476"/>
        <end position="495"/>
    </location>
</feature>
<evidence type="ECO:0000256" key="1">
    <source>
        <dbReference type="SAM" id="MobiDB-lite"/>
    </source>
</evidence>
<evidence type="ECO:0000256" key="2">
    <source>
        <dbReference type="SAM" id="Phobius"/>
    </source>
</evidence>
<gene>
    <name evidence="3" type="ORF">CYY_006635</name>
</gene>
<dbReference type="Proteomes" id="UP000695562">
    <property type="component" value="Unassembled WGS sequence"/>
</dbReference>
<evidence type="ECO:0000313" key="4">
    <source>
        <dbReference type="Proteomes" id="UP000695562"/>
    </source>
</evidence>
<comment type="caution">
    <text evidence="3">The sequence shown here is derived from an EMBL/GenBank/DDBJ whole genome shotgun (WGS) entry which is preliminary data.</text>
</comment>
<feature type="transmembrane region" description="Helical" evidence="2">
    <location>
        <begin position="196"/>
        <end position="218"/>
    </location>
</feature>
<dbReference type="EMBL" id="AJWJ01000315">
    <property type="protein sequence ID" value="KAF2072045.1"/>
    <property type="molecule type" value="Genomic_DNA"/>
</dbReference>
<evidence type="ECO:0008006" key="5">
    <source>
        <dbReference type="Google" id="ProtNLM"/>
    </source>
</evidence>
<feature type="transmembrane region" description="Helical" evidence="2">
    <location>
        <begin position="283"/>
        <end position="300"/>
    </location>
</feature>
<feature type="transmembrane region" description="Helical" evidence="2">
    <location>
        <begin position="251"/>
        <end position="271"/>
    </location>
</feature>
<keyword evidence="4" id="KW-1185">Reference proteome</keyword>
<evidence type="ECO:0000313" key="3">
    <source>
        <dbReference type="EMBL" id="KAF2072045.1"/>
    </source>
</evidence>
<keyword evidence="2" id="KW-0812">Transmembrane</keyword>
<organism evidence="3 4">
    <name type="scientific">Polysphondylium violaceum</name>
    <dbReference type="NCBI Taxonomy" id="133409"/>
    <lineage>
        <taxon>Eukaryota</taxon>
        <taxon>Amoebozoa</taxon>
        <taxon>Evosea</taxon>
        <taxon>Eumycetozoa</taxon>
        <taxon>Dictyostelia</taxon>
        <taxon>Dictyosteliales</taxon>
        <taxon>Dictyosteliaceae</taxon>
        <taxon>Polysphondylium</taxon>
    </lineage>
</organism>
<proteinExistence type="predicted"/>
<keyword evidence="2" id="KW-1133">Transmembrane helix</keyword>
<feature type="transmembrane region" description="Helical" evidence="2">
    <location>
        <begin position="170"/>
        <end position="190"/>
    </location>
</feature>
<feature type="transmembrane region" description="Helical" evidence="2">
    <location>
        <begin position="434"/>
        <end position="455"/>
    </location>
</feature>
<dbReference type="OrthoDB" id="18391at2759"/>
<protein>
    <recommendedName>
        <fullName evidence="5">Transmembrane protein</fullName>
    </recommendedName>
</protein>
<sequence>MINNNNNEIPLEEFSPPSLGRSDQSVGSSGSSISGDLESQGGLNSTLDKSIGTSLGTSLEISTDKEQKIQDEENFDKDADILKNKIGWRGLKTVRLMMERYLYGIIVAVVVSLFIVILSLPNWSGAEAHYLNIKTYSIFFSFAILLFGPIYVTLSFLVSYGLENVKKSKILMYTVAASIVFCILFAVLYLKGVKYWFYYLDALAVLVVYCLGEVICAYRISGVLQKEENPVQKINVVKALTLAYNYAAPDICVTVFTLIYMFFLIPIYLTINSSILRLGWRLIIHPAYWTLIVMIARQFLTKDICTEDIMRNSNIVLHTFFHHQTLGKIFVYTFSDDGALTEIGMVISAIEDIILRSLALKRDEWFFTLLIGREKARAHVYSQQSLQLRAAILNIQVSLEFSGLITAPLFVYMFQKHRVVFHFFDGPNIAPVTLLYQSILSISLDVMAEFICTYIETRFYKLPIYHTWRWMKSNKGFLCWIVYGSLSMGLLAMIWTCARVPRAGLCTSDDICTCSSIIASSIPEWCYNSNSTLSTMTM</sequence>
<accession>A0A8J4UY44</accession>
<feature type="region of interest" description="Disordered" evidence="1">
    <location>
        <begin position="1"/>
        <end position="43"/>
    </location>
</feature>
<feature type="transmembrane region" description="Helical" evidence="2">
    <location>
        <begin position="101"/>
        <end position="124"/>
    </location>
</feature>
<feature type="compositionally biased region" description="Low complexity" evidence="1">
    <location>
        <begin position="20"/>
        <end position="35"/>
    </location>
</feature>
<name>A0A8J4UY44_9MYCE</name>
<keyword evidence="2" id="KW-0472">Membrane</keyword>
<feature type="transmembrane region" description="Helical" evidence="2">
    <location>
        <begin position="391"/>
        <end position="414"/>
    </location>
</feature>
<feature type="transmembrane region" description="Helical" evidence="2">
    <location>
        <begin position="136"/>
        <end position="158"/>
    </location>
</feature>
<reference evidence="3" key="1">
    <citation type="submission" date="2020-01" db="EMBL/GenBank/DDBJ databases">
        <title>Development of genomics and gene disruption for Polysphondylium violaceum indicates a role for the polyketide synthase stlB in stalk morphogenesis.</title>
        <authorList>
            <person name="Narita B."/>
            <person name="Kawabe Y."/>
            <person name="Kin K."/>
            <person name="Saito T."/>
            <person name="Gibbs R."/>
            <person name="Kuspa A."/>
            <person name="Muzny D."/>
            <person name="Queller D."/>
            <person name="Richards S."/>
            <person name="Strassman J."/>
            <person name="Sucgang R."/>
            <person name="Worley K."/>
            <person name="Schaap P."/>
        </authorList>
    </citation>
    <scope>NUCLEOTIDE SEQUENCE</scope>
    <source>
        <strain evidence="3">QSvi11</strain>
    </source>
</reference>
<dbReference type="AlphaFoldDB" id="A0A8J4UY44"/>